<dbReference type="EMBL" id="QTKU01000001">
    <property type="protein sequence ID" value="MBS8259431.1"/>
    <property type="molecule type" value="Genomic_DNA"/>
</dbReference>
<reference evidence="3" key="2">
    <citation type="journal article" date="2021" name="Microorganisms">
        <title>Bacterial Dimethylsulfoniopropionate Biosynthesis in the East China Sea.</title>
        <authorList>
            <person name="Liu J."/>
            <person name="Zhang Y."/>
            <person name="Liu J."/>
            <person name="Zhong H."/>
            <person name="Williams B.T."/>
            <person name="Zheng Y."/>
            <person name="Curson A.R.J."/>
            <person name="Sun C."/>
            <person name="Sun H."/>
            <person name="Song D."/>
            <person name="Wagner Mackenzie B."/>
            <person name="Bermejo Martinez A."/>
            <person name="Todd J.D."/>
            <person name="Zhang X.H."/>
        </authorList>
    </citation>
    <scope>NUCLEOTIDE SEQUENCE</scope>
    <source>
        <strain evidence="3">AESS21</strain>
    </source>
</reference>
<evidence type="ECO:0000259" key="2">
    <source>
        <dbReference type="Pfam" id="PF04069"/>
    </source>
</evidence>
<dbReference type="Pfam" id="PF04069">
    <property type="entry name" value="OpuAC"/>
    <property type="match status" value="1"/>
</dbReference>
<dbReference type="GO" id="GO:0022857">
    <property type="term" value="F:transmembrane transporter activity"/>
    <property type="evidence" value="ECO:0007669"/>
    <property type="project" value="InterPro"/>
</dbReference>
<evidence type="ECO:0000313" key="3">
    <source>
        <dbReference type="EMBL" id="MBS8259431.1"/>
    </source>
</evidence>
<accession>A0A944GSA4</accession>
<sequence length="330" mass="35717">MNKIAPLLAGLALPLVASQAEATECGTVSIAEMNWASAGAMAQIDKIILEEGYGCDVELVIGDTIPTFTSMREKGEPDMAPEIWTNSVRQPLDEAVAAGELILAGEVLLDGGEQGFWIPTALAEEHNLKTVEDVLSHPELFPGAEDESKGAFFTCPAGWDCGPISAKLLEAWAAEKKGFEVVATGSGAGLDGSIARAFEQGKGWFGYYWSPTAMMGKYDLTLLDFGVPFDDAEWERCTSVADCTDPKKNAWQKGEVYTIVTTSFAEKAGVAMEYVNARGWSSDTASKVLAWMETNQANNEDGAYYFLENFEDVWTQWMSPDVAVKVKSAL</sequence>
<dbReference type="SUPFAM" id="SSF53850">
    <property type="entry name" value="Periplasmic binding protein-like II"/>
    <property type="match status" value="1"/>
</dbReference>
<dbReference type="Gene3D" id="3.40.190.100">
    <property type="entry name" value="Glycine betaine-binding periplasmic protein, domain 2"/>
    <property type="match status" value="1"/>
</dbReference>
<protein>
    <submittedName>
        <fullName evidence="3">ABC transporter substrate-binding protein</fullName>
    </submittedName>
</protein>
<reference evidence="3" key="1">
    <citation type="submission" date="2018-08" db="EMBL/GenBank/DDBJ databases">
        <authorList>
            <person name="Jin W."/>
            <person name="Wang H."/>
            <person name="Yang Y."/>
            <person name="Li M."/>
            <person name="Liu J."/>
        </authorList>
    </citation>
    <scope>NUCLEOTIDE SEQUENCE</scope>
    <source>
        <strain evidence="3">AESS21</strain>
    </source>
</reference>
<feature type="signal peptide" evidence="1">
    <location>
        <begin position="1"/>
        <end position="22"/>
    </location>
</feature>
<dbReference type="Proteomes" id="UP000705379">
    <property type="component" value="Unassembled WGS sequence"/>
</dbReference>
<feature type="chain" id="PRO_5037807201" evidence="1">
    <location>
        <begin position="23"/>
        <end position="330"/>
    </location>
</feature>
<comment type="caution">
    <text evidence="3">The sequence shown here is derived from an EMBL/GenBank/DDBJ whole genome shotgun (WGS) entry which is preliminary data.</text>
</comment>
<name>A0A944GSA4_9HYPH</name>
<organism evidence="3 4">
    <name type="scientific">Roseibium polysiphoniae</name>
    <dbReference type="NCBI Taxonomy" id="2571221"/>
    <lineage>
        <taxon>Bacteria</taxon>
        <taxon>Pseudomonadati</taxon>
        <taxon>Pseudomonadota</taxon>
        <taxon>Alphaproteobacteria</taxon>
        <taxon>Hyphomicrobiales</taxon>
        <taxon>Stappiaceae</taxon>
        <taxon>Roseibium</taxon>
    </lineage>
</organism>
<dbReference type="CDD" id="cd13641">
    <property type="entry name" value="PBP2_HisX_like"/>
    <property type="match status" value="1"/>
</dbReference>
<dbReference type="InterPro" id="IPR007210">
    <property type="entry name" value="ABC_Gly_betaine_transp_sub-bd"/>
</dbReference>
<evidence type="ECO:0000256" key="1">
    <source>
        <dbReference type="SAM" id="SignalP"/>
    </source>
</evidence>
<dbReference type="Gene3D" id="3.40.190.10">
    <property type="entry name" value="Periplasmic binding protein-like II"/>
    <property type="match status" value="1"/>
</dbReference>
<proteinExistence type="predicted"/>
<dbReference type="GO" id="GO:0043190">
    <property type="term" value="C:ATP-binding cassette (ABC) transporter complex"/>
    <property type="evidence" value="ECO:0007669"/>
    <property type="project" value="InterPro"/>
</dbReference>
<dbReference type="AlphaFoldDB" id="A0A944GSA4"/>
<dbReference type="RefSeq" id="WP_213215068.1">
    <property type="nucleotide sequence ID" value="NZ_QTKU01000001.1"/>
</dbReference>
<feature type="domain" description="ABC-type glycine betaine transport system substrate-binding" evidence="2">
    <location>
        <begin position="27"/>
        <end position="309"/>
    </location>
</feature>
<evidence type="ECO:0000313" key="4">
    <source>
        <dbReference type="Proteomes" id="UP000705379"/>
    </source>
</evidence>
<keyword evidence="1" id="KW-0732">Signal</keyword>
<gene>
    <name evidence="3" type="ORF">DYI23_04285</name>
</gene>